<dbReference type="OrthoDB" id="9808620at2"/>
<evidence type="ECO:0000256" key="3">
    <source>
        <dbReference type="ARBA" id="ARBA00023125"/>
    </source>
</evidence>
<evidence type="ECO:0000313" key="7">
    <source>
        <dbReference type="Proteomes" id="UP000315095"/>
    </source>
</evidence>
<accession>A0A4P5NPP9</accession>
<sequence length="303" mass="33553">MQYVQLRAFHAVAEHGSFSRAASALGLTQPAISDQVRRLEQEFGVTLFNRRGRTVKLTDLGRRLLLTTRQMFIYERNARQLLSAEGALDAGSLLMVTDAPDLAVKIIATFRRHYPNVIISLSITNAESCLARVLNNTADIAVCAIYPSDSRIRGQELRREKLMAVVPNTDDFDEHGLTFSEFVQHGPIFREVQSVTQRLLSRELGKRGIQVTPTLLIDGREGMIEAVAHGLGVAAISPSEFIGNDRVRLVPLIGAEEEMIEYIVSLADRPPSNLLDALHAITLEMNASSVATPMPITSRRKPR</sequence>
<dbReference type="Pfam" id="PF00126">
    <property type="entry name" value="HTH_1"/>
    <property type="match status" value="1"/>
</dbReference>
<comment type="caution">
    <text evidence="6">The sequence shown here is derived from an EMBL/GenBank/DDBJ whole genome shotgun (WGS) entry which is preliminary data.</text>
</comment>
<evidence type="ECO:0000313" key="6">
    <source>
        <dbReference type="EMBL" id="GCE82034.1"/>
    </source>
</evidence>
<dbReference type="EMBL" id="BDLU01000006">
    <property type="protein sequence ID" value="GCE82034.1"/>
    <property type="molecule type" value="Genomic_DNA"/>
</dbReference>
<comment type="similarity">
    <text evidence="1">Belongs to the LysR transcriptional regulatory family.</text>
</comment>
<dbReference type="PANTHER" id="PTHR30126:SF94">
    <property type="entry name" value="LYSR FAMILY TRANSCRIPTIONAL REGULATOR"/>
    <property type="match status" value="1"/>
</dbReference>
<dbReference type="InterPro" id="IPR005119">
    <property type="entry name" value="LysR_subst-bd"/>
</dbReference>
<dbReference type="GO" id="GO:0000976">
    <property type="term" value="F:transcription cis-regulatory region binding"/>
    <property type="evidence" value="ECO:0007669"/>
    <property type="project" value="TreeGrafter"/>
</dbReference>
<dbReference type="InterPro" id="IPR000847">
    <property type="entry name" value="LysR_HTH_N"/>
</dbReference>
<dbReference type="PRINTS" id="PR00039">
    <property type="entry name" value="HTHLYSR"/>
</dbReference>
<dbReference type="Pfam" id="PF03466">
    <property type="entry name" value="LysR_substrate"/>
    <property type="match status" value="1"/>
</dbReference>
<dbReference type="Gene3D" id="1.10.10.10">
    <property type="entry name" value="Winged helix-like DNA-binding domain superfamily/Winged helix DNA-binding domain"/>
    <property type="match status" value="1"/>
</dbReference>
<evidence type="ECO:0000256" key="2">
    <source>
        <dbReference type="ARBA" id="ARBA00023015"/>
    </source>
</evidence>
<dbReference type="SUPFAM" id="SSF46785">
    <property type="entry name" value="Winged helix' DNA-binding domain"/>
    <property type="match status" value="1"/>
</dbReference>
<dbReference type="SUPFAM" id="SSF53850">
    <property type="entry name" value="Periplasmic binding protein-like II"/>
    <property type="match status" value="1"/>
</dbReference>
<protein>
    <submittedName>
        <fullName evidence="6">LysR family transcriptional regulator</fullName>
    </submittedName>
</protein>
<keyword evidence="3" id="KW-0238">DNA-binding</keyword>
<evidence type="ECO:0000256" key="4">
    <source>
        <dbReference type="ARBA" id="ARBA00023163"/>
    </source>
</evidence>
<dbReference type="InterPro" id="IPR036390">
    <property type="entry name" value="WH_DNA-bd_sf"/>
</dbReference>
<dbReference type="AlphaFoldDB" id="A0A4P5NPP9"/>
<dbReference type="FunFam" id="1.10.10.10:FF:000001">
    <property type="entry name" value="LysR family transcriptional regulator"/>
    <property type="match status" value="1"/>
</dbReference>
<keyword evidence="4" id="KW-0804">Transcription</keyword>
<name>A0A4P5NPP9_9PROT</name>
<evidence type="ECO:0000259" key="5">
    <source>
        <dbReference type="PROSITE" id="PS50931"/>
    </source>
</evidence>
<evidence type="ECO:0000256" key="1">
    <source>
        <dbReference type="ARBA" id="ARBA00009437"/>
    </source>
</evidence>
<organism evidence="6 7">
    <name type="scientific">Komagataeibacter diospyri</name>
    <dbReference type="NCBI Taxonomy" id="1932662"/>
    <lineage>
        <taxon>Bacteria</taxon>
        <taxon>Pseudomonadati</taxon>
        <taxon>Pseudomonadota</taxon>
        <taxon>Alphaproteobacteria</taxon>
        <taxon>Acetobacterales</taxon>
        <taxon>Acetobacteraceae</taxon>
        <taxon>Komagataeibacter</taxon>
    </lineage>
</organism>
<dbReference type="PROSITE" id="PS50931">
    <property type="entry name" value="HTH_LYSR"/>
    <property type="match status" value="1"/>
</dbReference>
<dbReference type="CDD" id="cd05466">
    <property type="entry name" value="PBP2_LTTR_substrate"/>
    <property type="match status" value="1"/>
</dbReference>
<reference evidence="7" key="1">
    <citation type="submission" date="2017-01" db="EMBL/GenBank/DDBJ databases">
        <title>Komagataeibacter sp. MSKU9 whole genome sequencing project.</title>
        <authorList>
            <person name="Matsutani M."/>
            <person name="Naloka K."/>
            <person name="Theeragool G."/>
            <person name="Yakushi T."/>
            <person name="Matsushita K."/>
        </authorList>
    </citation>
    <scope>NUCLEOTIDE SEQUENCE [LARGE SCALE GENOMIC DNA]</scope>
    <source>
        <strain evidence="7">MSKU9</strain>
    </source>
</reference>
<dbReference type="Proteomes" id="UP000315095">
    <property type="component" value="Unassembled WGS sequence"/>
</dbReference>
<dbReference type="Gene3D" id="3.40.190.290">
    <property type="match status" value="1"/>
</dbReference>
<proteinExistence type="inferred from homology"/>
<gene>
    <name evidence="6" type="primary">lysR</name>
    <name evidence="6" type="ORF">MSKU9_0175</name>
</gene>
<dbReference type="InterPro" id="IPR036388">
    <property type="entry name" value="WH-like_DNA-bd_sf"/>
</dbReference>
<dbReference type="GO" id="GO:0003700">
    <property type="term" value="F:DNA-binding transcription factor activity"/>
    <property type="evidence" value="ECO:0007669"/>
    <property type="project" value="InterPro"/>
</dbReference>
<keyword evidence="2" id="KW-0805">Transcription regulation</keyword>
<keyword evidence="7" id="KW-1185">Reference proteome</keyword>
<feature type="domain" description="HTH lysR-type" evidence="5">
    <location>
        <begin position="1"/>
        <end position="58"/>
    </location>
</feature>
<dbReference type="PANTHER" id="PTHR30126">
    <property type="entry name" value="HTH-TYPE TRANSCRIPTIONAL REGULATOR"/>
    <property type="match status" value="1"/>
</dbReference>
<dbReference type="RefSeq" id="WP_141259481.1">
    <property type="nucleotide sequence ID" value="NZ_BDLU01000006.1"/>
</dbReference>